<proteinExistence type="predicted"/>
<dbReference type="SUPFAM" id="SSF53067">
    <property type="entry name" value="Actin-like ATPase domain"/>
    <property type="match status" value="2"/>
</dbReference>
<dbReference type="AlphaFoldDB" id="A0A067MA83"/>
<gene>
    <name evidence="1" type="ORF">BOTBODRAFT_34432</name>
</gene>
<dbReference type="EMBL" id="KL198050">
    <property type="protein sequence ID" value="KDQ12464.1"/>
    <property type="molecule type" value="Genomic_DNA"/>
</dbReference>
<accession>A0A067MA83</accession>
<dbReference type="Proteomes" id="UP000027195">
    <property type="component" value="Unassembled WGS sequence"/>
</dbReference>
<evidence type="ECO:0000313" key="2">
    <source>
        <dbReference type="Proteomes" id="UP000027195"/>
    </source>
</evidence>
<dbReference type="Gene3D" id="3.90.640.10">
    <property type="entry name" value="Actin, Chain A, domain 4"/>
    <property type="match status" value="1"/>
</dbReference>
<dbReference type="STRING" id="930990.A0A067MA83"/>
<dbReference type="OrthoDB" id="2963168at2759"/>
<dbReference type="PANTHER" id="PTHR14187:SF5">
    <property type="entry name" value="HEAT SHOCK 70 KDA PROTEIN 12A"/>
    <property type="match status" value="1"/>
</dbReference>
<organism evidence="1 2">
    <name type="scientific">Botryobasidium botryosum (strain FD-172 SS1)</name>
    <dbReference type="NCBI Taxonomy" id="930990"/>
    <lineage>
        <taxon>Eukaryota</taxon>
        <taxon>Fungi</taxon>
        <taxon>Dikarya</taxon>
        <taxon>Basidiomycota</taxon>
        <taxon>Agaricomycotina</taxon>
        <taxon>Agaricomycetes</taxon>
        <taxon>Cantharellales</taxon>
        <taxon>Botryobasidiaceae</taxon>
        <taxon>Botryobasidium</taxon>
    </lineage>
</organism>
<dbReference type="CDD" id="cd10170">
    <property type="entry name" value="ASKHA_NBD_HSP70"/>
    <property type="match status" value="1"/>
</dbReference>
<keyword evidence="2" id="KW-1185">Reference proteome</keyword>
<dbReference type="PANTHER" id="PTHR14187">
    <property type="entry name" value="ALPHA KINASE/ELONGATION FACTOR 2 KINASE"/>
    <property type="match status" value="1"/>
</dbReference>
<dbReference type="HOGENOM" id="CLU_009958_4_1_1"/>
<evidence type="ECO:0000313" key="1">
    <source>
        <dbReference type="EMBL" id="KDQ12464.1"/>
    </source>
</evidence>
<dbReference type="Gene3D" id="3.30.420.40">
    <property type="match status" value="2"/>
</dbReference>
<protein>
    <submittedName>
        <fullName evidence="1">Uncharacterized protein</fullName>
    </submittedName>
</protein>
<dbReference type="InterPro" id="IPR043129">
    <property type="entry name" value="ATPase_NBD"/>
</dbReference>
<name>A0A067MA83_BOTB1</name>
<reference evidence="2" key="1">
    <citation type="journal article" date="2014" name="Proc. Natl. Acad. Sci. U.S.A.">
        <title>Extensive sampling of basidiomycete genomes demonstrates inadequacy of the white-rot/brown-rot paradigm for wood decay fungi.</title>
        <authorList>
            <person name="Riley R."/>
            <person name="Salamov A.A."/>
            <person name="Brown D.W."/>
            <person name="Nagy L.G."/>
            <person name="Floudas D."/>
            <person name="Held B.W."/>
            <person name="Levasseur A."/>
            <person name="Lombard V."/>
            <person name="Morin E."/>
            <person name="Otillar R."/>
            <person name="Lindquist E.A."/>
            <person name="Sun H."/>
            <person name="LaButti K.M."/>
            <person name="Schmutz J."/>
            <person name="Jabbour D."/>
            <person name="Luo H."/>
            <person name="Baker S.E."/>
            <person name="Pisabarro A.G."/>
            <person name="Walton J.D."/>
            <person name="Blanchette R.A."/>
            <person name="Henrissat B."/>
            <person name="Martin F."/>
            <person name="Cullen D."/>
            <person name="Hibbett D.S."/>
            <person name="Grigoriev I.V."/>
        </authorList>
    </citation>
    <scope>NUCLEOTIDE SEQUENCE [LARGE SCALE GENOMIC DNA]</scope>
    <source>
        <strain evidence="2">FD-172 SS1</strain>
    </source>
</reference>
<dbReference type="InParanoid" id="A0A067MA83"/>
<sequence length="595" mass="65969">MRAFTDELWGQPAKIVIGFDIGTTQAAVSFAHLYPGGPQGVQRVVQWPGQENQGGESKIPSLIWYDQLGRARAFGAEARKSDVLDQAEDGGWKLAKHFKLHLHPDSMKSSHQITLDPLPPQVPVEKIYADFIGYLFRQTKRFFQERILDGENTWKLLERKIDFIIAHPNGWDITEQTILRQAVIDAGILPSLSAALERVYFVSEAEASVHFVLHHTDLEARLEIQDNFIVCDAGGSTVDTTLYTASQIKPLLRLEEKRASACVQAGAIFVNQSAKEYLFELFSKSDLDEETAAEYISEALESFETDAKKSFRDASEEKTLSVGGRKFTSAELNVRRGSMALRGSVVEGFFDPWVTKIIESVNSQIEGHSVKYILLVGGFGESHYLRQRLREGPASAGIELTLADDPTSKAVADGAVIWFMKHSVTARATRFAFGTQVIVPAHSIDGPKIGRRVFQNPDGPYITGGWWQVVPKGQVLENDTEISRELHHSYGSKKPKLQNYSCPIYSYDGVDEPLFMTDTKDLIKPGFNHICDVAANLSGLKGALVRRTGPNGAYWTIGFSIALTFGGTELKASLVWEEHGIMRRGPASIIPPSKI</sequence>